<dbReference type="InterPro" id="IPR012171">
    <property type="entry name" value="Fatty_acid_desaturase"/>
</dbReference>
<feature type="region of interest" description="Disordered" evidence="1">
    <location>
        <begin position="402"/>
        <end position="435"/>
    </location>
</feature>
<accession>A0A6U3PAN8</accession>
<dbReference type="GO" id="GO:0006636">
    <property type="term" value="P:unsaturated fatty acid biosynthetic process"/>
    <property type="evidence" value="ECO:0007669"/>
    <property type="project" value="UniProtKB-ARBA"/>
</dbReference>
<evidence type="ECO:0000256" key="2">
    <source>
        <dbReference type="SAM" id="Phobius"/>
    </source>
</evidence>
<dbReference type="GO" id="GO:0042759">
    <property type="term" value="P:long-chain fatty acid biosynthetic process"/>
    <property type="evidence" value="ECO:0007669"/>
    <property type="project" value="UniProtKB-ARBA"/>
</dbReference>
<evidence type="ECO:0000313" key="4">
    <source>
        <dbReference type="EMBL" id="CAD9316964.1"/>
    </source>
</evidence>
<dbReference type="EMBL" id="HBGN01005186">
    <property type="protein sequence ID" value="CAD9316965.1"/>
    <property type="molecule type" value="Transcribed_RNA"/>
</dbReference>
<feature type="compositionally biased region" description="Basic and acidic residues" evidence="1">
    <location>
        <begin position="403"/>
        <end position="416"/>
    </location>
</feature>
<feature type="transmembrane region" description="Helical" evidence="2">
    <location>
        <begin position="170"/>
        <end position="188"/>
    </location>
</feature>
<protein>
    <recommendedName>
        <fullName evidence="3">Cytochrome b5 heme-binding domain-containing protein</fullName>
    </recommendedName>
</protein>
<dbReference type="AlphaFoldDB" id="A0A6U3PAN8"/>
<dbReference type="Pfam" id="PF00487">
    <property type="entry name" value="FA_desaturase"/>
    <property type="match status" value="2"/>
</dbReference>
<dbReference type="InterPro" id="IPR001199">
    <property type="entry name" value="Cyt_B5-like_heme/steroid-bd"/>
</dbReference>
<gene>
    <name evidence="4" type="ORF">DBRI1063_LOCUS3371</name>
    <name evidence="5" type="ORF">DBRI1063_LOCUS3372</name>
</gene>
<feature type="transmembrane region" description="Helical" evidence="2">
    <location>
        <begin position="332"/>
        <end position="352"/>
    </location>
</feature>
<evidence type="ECO:0000313" key="5">
    <source>
        <dbReference type="EMBL" id="CAD9316965.1"/>
    </source>
</evidence>
<keyword evidence="2" id="KW-0472">Membrane</keyword>
<dbReference type="InterPro" id="IPR005804">
    <property type="entry name" value="FA_desaturase_dom"/>
</dbReference>
<feature type="domain" description="Cytochrome b5 heme-binding" evidence="3">
    <location>
        <begin position="29"/>
        <end position="104"/>
    </location>
</feature>
<proteinExistence type="predicted"/>
<dbReference type="CDD" id="cd03506">
    <property type="entry name" value="Delta6-FADS-like"/>
    <property type="match status" value="1"/>
</dbReference>
<keyword evidence="2" id="KW-1133">Transmembrane helix</keyword>
<dbReference type="GO" id="GO:0016717">
    <property type="term" value="F:oxidoreductase activity, acting on paired donors, with oxidation of a pair of donors resulting in the reduction of molecular oxygen to two molecules of water"/>
    <property type="evidence" value="ECO:0007669"/>
    <property type="project" value="TreeGrafter"/>
</dbReference>
<dbReference type="PANTHER" id="PTHR19353">
    <property type="entry name" value="FATTY ACID DESATURASE 2"/>
    <property type="match status" value="1"/>
</dbReference>
<keyword evidence="2" id="KW-0812">Transmembrane</keyword>
<organism evidence="4">
    <name type="scientific">Ditylum brightwellii</name>
    <dbReference type="NCBI Taxonomy" id="49249"/>
    <lineage>
        <taxon>Eukaryota</taxon>
        <taxon>Sar</taxon>
        <taxon>Stramenopiles</taxon>
        <taxon>Ochrophyta</taxon>
        <taxon>Bacillariophyta</taxon>
        <taxon>Mediophyceae</taxon>
        <taxon>Lithodesmiophycidae</taxon>
        <taxon>Lithodesmiales</taxon>
        <taxon>Lithodesmiaceae</taxon>
        <taxon>Ditylum</taxon>
    </lineage>
</organism>
<feature type="transmembrane region" description="Helical" evidence="2">
    <location>
        <begin position="358"/>
        <end position="381"/>
    </location>
</feature>
<dbReference type="Gene3D" id="3.10.120.10">
    <property type="entry name" value="Cytochrome b5-like heme/steroid binding domain"/>
    <property type="match status" value="1"/>
</dbReference>
<dbReference type="SUPFAM" id="SSF55856">
    <property type="entry name" value="Cytochrome b5-like heme/steroid binding domain"/>
    <property type="match status" value="1"/>
</dbReference>
<dbReference type="InterPro" id="IPR036400">
    <property type="entry name" value="Cyt_B5-like_heme/steroid_sf"/>
</dbReference>
<feature type="transmembrane region" description="Helical" evidence="2">
    <location>
        <begin position="144"/>
        <end position="164"/>
    </location>
</feature>
<name>A0A6U3PAN8_9STRA</name>
<evidence type="ECO:0000259" key="3">
    <source>
        <dbReference type="PROSITE" id="PS50255"/>
    </source>
</evidence>
<sequence length="548" mass="61527">MCNGKPAPTALTNNAQSTDTISTNTTKKLLEVTNDELRSHNAPSDAWCAVHGKVLSITDFAARHPGGDVILLASGRDATVLFETYHPRGVSDKLVEKLQIGVMKEGEIPPSYYSWDSEFYRTLKSRVVARLDELNLSRRGSLEIWIKAAILLIWFWYSLVQMYVSPFTNAIGWCISMGAAAAFVGTCIQHDGNHGAFAQAKWLNKMAGWTQDMIGASAFTWEFQHMLGHHPYTNLLDEEEDLKKGNGVDCPILEKDQESDPDVFSSFPIMRMHPLHEPAWYHRYQHIYAPFLFALMTIAKVFQQDYEVAMSKRLYHIDATCRYGSKWNLIRFWGMKIITSGYMIAVPCYFHGIARGLALFVIGHMTCGELLATMFIVNHVIEGVSYAKKNTVEDAAAATAAADIKESEGEEKKSAETENNDTTVHPPSTMYGTTPMEQTRSDAAAKSTSGKLAYVPYNDWAAVQCQTSVNWSPGSWFWNHFSGGLSHQIEHHLFPSICHTNYCYIQDVVEKTCAEYGVPYQAEPNLFVAYKKMMAHLKFLGNEKVKSS</sequence>
<evidence type="ECO:0000256" key="1">
    <source>
        <dbReference type="SAM" id="MobiDB-lite"/>
    </source>
</evidence>
<dbReference type="GO" id="GO:0016020">
    <property type="term" value="C:membrane"/>
    <property type="evidence" value="ECO:0007669"/>
    <property type="project" value="TreeGrafter"/>
</dbReference>
<dbReference type="PROSITE" id="PS50255">
    <property type="entry name" value="CYTOCHROME_B5_2"/>
    <property type="match status" value="1"/>
</dbReference>
<feature type="compositionally biased region" description="Polar residues" evidence="1">
    <location>
        <begin position="420"/>
        <end position="435"/>
    </location>
</feature>
<feature type="region of interest" description="Disordered" evidence="1">
    <location>
        <begin position="1"/>
        <end position="22"/>
    </location>
</feature>
<feature type="compositionally biased region" description="Polar residues" evidence="1">
    <location>
        <begin position="10"/>
        <end position="22"/>
    </location>
</feature>
<dbReference type="EMBL" id="HBGN01005185">
    <property type="protein sequence ID" value="CAD9316964.1"/>
    <property type="molecule type" value="Transcribed_RNA"/>
</dbReference>
<dbReference type="Pfam" id="PF00173">
    <property type="entry name" value="Cyt-b5"/>
    <property type="match status" value="1"/>
</dbReference>
<reference evidence="4" key="1">
    <citation type="submission" date="2021-01" db="EMBL/GenBank/DDBJ databases">
        <authorList>
            <person name="Corre E."/>
            <person name="Pelletier E."/>
            <person name="Niang G."/>
            <person name="Scheremetjew M."/>
            <person name="Finn R."/>
            <person name="Kale V."/>
            <person name="Holt S."/>
            <person name="Cochrane G."/>
            <person name="Meng A."/>
            <person name="Brown T."/>
            <person name="Cohen L."/>
        </authorList>
    </citation>
    <scope>NUCLEOTIDE SEQUENCE</scope>
    <source>
        <strain evidence="4">Pop2</strain>
    </source>
</reference>
<dbReference type="PANTHER" id="PTHR19353:SF19">
    <property type="entry name" value="DELTA(5) FATTY ACID DESATURASE C-RELATED"/>
    <property type="match status" value="1"/>
</dbReference>
<dbReference type="SMART" id="SM01117">
    <property type="entry name" value="Cyt-b5"/>
    <property type="match status" value="1"/>
</dbReference>
<dbReference type="PIRSF" id="PIRSF015921">
    <property type="entry name" value="FA_sphinglp_des"/>
    <property type="match status" value="1"/>
</dbReference>